<evidence type="ECO:0000313" key="2">
    <source>
        <dbReference type="EMBL" id="KZD24501.1"/>
    </source>
</evidence>
<keyword evidence="3" id="KW-1185">Reference proteome</keyword>
<dbReference type="Proteomes" id="UP000076574">
    <property type="component" value="Unassembled WGS sequence"/>
</dbReference>
<keyword evidence="1" id="KW-1133">Transmembrane helix</keyword>
<protein>
    <submittedName>
        <fullName evidence="2">Uncharacterized protein</fullName>
    </submittedName>
</protein>
<feature type="transmembrane region" description="Helical" evidence="1">
    <location>
        <begin position="114"/>
        <end position="132"/>
    </location>
</feature>
<dbReference type="EMBL" id="LVYV01000003">
    <property type="protein sequence ID" value="KZD24501.1"/>
    <property type="molecule type" value="Genomic_DNA"/>
</dbReference>
<accession>A0A161R5Q5</accession>
<feature type="transmembrane region" description="Helical" evidence="1">
    <location>
        <begin position="43"/>
        <end position="63"/>
    </location>
</feature>
<dbReference type="STRING" id="943830.A4A58_21750"/>
<feature type="transmembrane region" description="Helical" evidence="1">
    <location>
        <begin position="75"/>
        <end position="94"/>
    </location>
</feature>
<comment type="caution">
    <text evidence="2">The sequence shown here is derived from an EMBL/GenBank/DDBJ whole genome shotgun (WGS) entry which is preliminary data.</text>
</comment>
<proteinExistence type="predicted"/>
<reference evidence="2 3" key="1">
    <citation type="submission" date="2016-03" db="EMBL/GenBank/DDBJ databases">
        <title>Microsymbionts genomes from the relict species Vavilovia formosa (Stev.) Fed.</title>
        <authorList>
            <person name="Kopat V."/>
            <person name="Chirak E."/>
            <person name="Kimeklis A."/>
            <person name="Andronov E."/>
        </authorList>
    </citation>
    <scope>NUCLEOTIDE SEQUENCE [LARGE SCALE GENOMIC DNA]</scope>
    <source>
        <strain evidence="2 3">Vaf07</strain>
    </source>
</reference>
<gene>
    <name evidence="2" type="ORF">A4A58_21750</name>
</gene>
<name>A0A161R5Q5_9BRAD</name>
<sequence>MKLFGMVLLAGFISLICGVAVTSAASSIMPCYSDKAGCGMGEAYRLLFVPGYALLAMIGFGIAAPGKHRERALKLAMLVLVLVAVFVIALGMASDANSGRSPNAGDLIDAVQMSVSYWGVVIVQWLMLRRYLRLREAEREAIS</sequence>
<organism evidence="2 3">
    <name type="scientific">Tardiphaga robiniae</name>
    <dbReference type="NCBI Taxonomy" id="943830"/>
    <lineage>
        <taxon>Bacteria</taxon>
        <taxon>Pseudomonadati</taxon>
        <taxon>Pseudomonadota</taxon>
        <taxon>Alphaproteobacteria</taxon>
        <taxon>Hyphomicrobiales</taxon>
        <taxon>Nitrobacteraceae</taxon>
        <taxon>Tardiphaga</taxon>
    </lineage>
</organism>
<dbReference type="OrthoDB" id="8265527at2"/>
<evidence type="ECO:0000313" key="3">
    <source>
        <dbReference type="Proteomes" id="UP000076574"/>
    </source>
</evidence>
<keyword evidence="1" id="KW-0812">Transmembrane</keyword>
<dbReference type="RefSeq" id="WP_068730812.1">
    <property type="nucleotide sequence ID" value="NZ_LVYV01000003.1"/>
</dbReference>
<keyword evidence="1" id="KW-0472">Membrane</keyword>
<dbReference type="AlphaFoldDB" id="A0A161R5Q5"/>
<evidence type="ECO:0000256" key="1">
    <source>
        <dbReference type="SAM" id="Phobius"/>
    </source>
</evidence>